<dbReference type="Pfam" id="PF00239">
    <property type="entry name" value="Resolvase"/>
    <property type="match status" value="1"/>
</dbReference>
<sequence length="189" mass="21646">MQYFYMRPYPDDPDCSMQQAEADKSDVTTRVIETHDSAKRRTALEQMLEALQTGDEVIVSHLYILADSTRHLIELLEHMETRGATLWSLREQIRTSERASLSFLETARHLVQLQSDVISMSTRAGLSKAKEQGKQTGRPRKPDENVRRAIAMYQSKNYSLADIREQTGISKSTLYRYLESETIDATDKG</sequence>
<feature type="region of interest" description="Disordered" evidence="4">
    <location>
        <begin position="124"/>
        <end position="145"/>
    </location>
</feature>
<evidence type="ECO:0000256" key="3">
    <source>
        <dbReference type="ARBA" id="ARBA00023172"/>
    </source>
</evidence>
<dbReference type="SUPFAM" id="SSF46689">
    <property type="entry name" value="Homeodomain-like"/>
    <property type="match status" value="1"/>
</dbReference>
<feature type="domain" description="Resolvase/invertase-type recombinase catalytic" evidence="5">
    <location>
        <begin position="2"/>
        <end position="135"/>
    </location>
</feature>
<evidence type="ECO:0000313" key="7">
    <source>
        <dbReference type="Proteomes" id="UP000679498"/>
    </source>
</evidence>
<accession>A0ABX8G519</accession>
<dbReference type="SMART" id="SM00857">
    <property type="entry name" value="Resolvase"/>
    <property type="match status" value="1"/>
</dbReference>
<dbReference type="SUPFAM" id="SSF53041">
    <property type="entry name" value="Resolvase-like"/>
    <property type="match status" value="1"/>
</dbReference>
<dbReference type="InterPro" id="IPR006119">
    <property type="entry name" value="Resolv_N"/>
</dbReference>
<evidence type="ECO:0000313" key="6">
    <source>
        <dbReference type="EMBL" id="QWB28670.1"/>
    </source>
</evidence>
<dbReference type="InterPro" id="IPR050639">
    <property type="entry name" value="SSR_resolvase"/>
</dbReference>
<keyword evidence="3" id="KW-0233">DNA recombination</keyword>
<evidence type="ECO:0000256" key="1">
    <source>
        <dbReference type="ARBA" id="ARBA00009913"/>
    </source>
</evidence>
<gene>
    <name evidence="6" type="ORF">KKI46_08630</name>
</gene>
<dbReference type="Pfam" id="PF02796">
    <property type="entry name" value="HTH_7"/>
    <property type="match status" value="1"/>
</dbReference>
<dbReference type="Gene3D" id="1.10.10.60">
    <property type="entry name" value="Homeodomain-like"/>
    <property type="match status" value="1"/>
</dbReference>
<dbReference type="EMBL" id="CP075897">
    <property type="protein sequence ID" value="QWB28670.1"/>
    <property type="molecule type" value="Genomic_DNA"/>
</dbReference>
<protein>
    <submittedName>
        <fullName evidence="6">Recombinase family protein</fullName>
    </submittedName>
</protein>
<proteinExistence type="inferred from homology"/>
<dbReference type="PANTHER" id="PTHR30461">
    <property type="entry name" value="DNA-INVERTASE FROM LAMBDOID PROPHAGE"/>
    <property type="match status" value="1"/>
</dbReference>
<dbReference type="GeneID" id="88811736"/>
<evidence type="ECO:0000256" key="2">
    <source>
        <dbReference type="ARBA" id="ARBA00023125"/>
    </source>
</evidence>
<organism evidence="6 7">
    <name type="scientific">Exiguobacterium acetylicum</name>
    <name type="common">Brevibacterium acetylicum</name>
    <dbReference type="NCBI Taxonomy" id="41170"/>
    <lineage>
        <taxon>Bacteria</taxon>
        <taxon>Bacillati</taxon>
        <taxon>Bacillota</taxon>
        <taxon>Bacilli</taxon>
        <taxon>Bacillales</taxon>
        <taxon>Bacillales Family XII. Incertae Sedis</taxon>
        <taxon>Exiguobacterium</taxon>
    </lineage>
</organism>
<name>A0ABX8G519_EXIAC</name>
<dbReference type="PANTHER" id="PTHR30461:SF2">
    <property type="entry name" value="SERINE RECOMBINASE PINE-RELATED"/>
    <property type="match status" value="1"/>
</dbReference>
<keyword evidence="2" id="KW-0238">DNA-binding</keyword>
<dbReference type="InterPro" id="IPR009057">
    <property type="entry name" value="Homeodomain-like_sf"/>
</dbReference>
<reference evidence="6 7" key="1">
    <citation type="submission" date="2021-05" db="EMBL/GenBank/DDBJ databases">
        <title>Biocontrol using Exiguobacterium acetylicum SI17 against litchi downy blight caused by Peronophythora litchii.</title>
        <authorList>
            <person name="Zheng L."/>
        </authorList>
    </citation>
    <scope>NUCLEOTIDE SEQUENCE [LARGE SCALE GENOMIC DNA]</scope>
    <source>
        <strain evidence="6 7">SI17</strain>
    </source>
</reference>
<dbReference type="Proteomes" id="UP000679498">
    <property type="component" value="Chromosome"/>
</dbReference>
<evidence type="ECO:0000256" key="4">
    <source>
        <dbReference type="SAM" id="MobiDB-lite"/>
    </source>
</evidence>
<evidence type="ECO:0000259" key="5">
    <source>
        <dbReference type="SMART" id="SM00857"/>
    </source>
</evidence>
<dbReference type="InterPro" id="IPR036162">
    <property type="entry name" value="Resolvase-like_N_sf"/>
</dbReference>
<dbReference type="CDD" id="cd03768">
    <property type="entry name" value="SR_ResInv"/>
    <property type="match status" value="1"/>
</dbReference>
<dbReference type="RefSeq" id="WP_069940713.1">
    <property type="nucleotide sequence ID" value="NZ_CP075897.1"/>
</dbReference>
<keyword evidence="7" id="KW-1185">Reference proteome</keyword>
<dbReference type="InterPro" id="IPR006120">
    <property type="entry name" value="Resolvase_HTH_dom"/>
</dbReference>
<comment type="similarity">
    <text evidence="1">Belongs to the site-specific recombinase resolvase family.</text>
</comment>
<dbReference type="Gene3D" id="3.40.50.1390">
    <property type="entry name" value="Resolvase, N-terminal catalytic domain"/>
    <property type="match status" value="1"/>
</dbReference>